<organism evidence="3 4">
    <name type="scientific">Micromonospora ureilytica</name>
    <dbReference type="NCBI Taxonomy" id="709868"/>
    <lineage>
        <taxon>Bacteria</taxon>
        <taxon>Bacillati</taxon>
        <taxon>Actinomycetota</taxon>
        <taxon>Actinomycetes</taxon>
        <taxon>Micromonosporales</taxon>
        <taxon>Micromonosporaceae</taxon>
        <taxon>Micromonospora</taxon>
    </lineage>
</organism>
<keyword evidence="2" id="KW-1133">Transmembrane helix</keyword>
<comment type="caution">
    <text evidence="3">The sequence shown here is derived from an EMBL/GenBank/DDBJ whole genome shotgun (WGS) entry which is preliminary data.</text>
</comment>
<dbReference type="Proteomes" id="UP000614915">
    <property type="component" value="Unassembled WGS sequence"/>
</dbReference>
<evidence type="ECO:0008006" key="5">
    <source>
        <dbReference type="Google" id="ProtNLM"/>
    </source>
</evidence>
<dbReference type="EMBL" id="JADOTX010000001">
    <property type="protein sequence ID" value="MBG6068875.1"/>
    <property type="molecule type" value="Genomic_DNA"/>
</dbReference>
<evidence type="ECO:0000313" key="4">
    <source>
        <dbReference type="Proteomes" id="UP000614915"/>
    </source>
</evidence>
<feature type="region of interest" description="Disordered" evidence="1">
    <location>
        <begin position="59"/>
        <end position="152"/>
    </location>
</feature>
<reference evidence="3 4" key="1">
    <citation type="submission" date="2020-11" db="EMBL/GenBank/DDBJ databases">
        <title>Sequencing the genomes of 1000 actinobacteria strains.</title>
        <authorList>
            <person name="Klenk H.-P."/>
        </authorList>
    </citation>
    <scope>NUCLEOTIDE SEQUENCE [LARGE SCALE GENOMIC DNA]</scope>
    <source>
        <strain evidence="3 4">DSM 101692</strain>
    </source>
</reference>
<keyword evidence="2" id="KW-0472">Membrane</keyword>
<name>A0ABS0JPB0_9ACTN</name>
<gene>
    <name evidence="3" type="ORF">IW248_005162</name>
</gene>
<evidence type="ECO:0000313" key="3">
    <source>
        <dbReference type="EMBL" id="MBG6068875.1"/>
    </source>
</evidence>
<accession>A0ABS0JPB0</accession>
<keyword evidence="2" id="KW-0812">Transmembrane</keyword>
<sequence length="280" mass="29686">MPDQFFIDIYRDTEHLTWTPTEQVREHGRRRTRRTRIAATLVGVVAVALVATGAVALAGGREGTPTPVLPATGSPTPTPAPSATPTPSPPKATRTPVVPPSNPSSPSGRSSTGSANPAIPESAMLQASDVPSGWRRQAASRDGDSSFAFSTGGCEPSNHPLYRLKSRAQRGIVFVQGQIAPLTETVTRYSARDAARYLGEVRDRAESCAGTGAKITVLAEDLADTDSVLVRVEHHDNAVSEYLFVRVGDLTAELWVADRAAATRYAPKVAERLCAGTDAC</sequence>
<evidence type="ECO:0000256" key="2">
    <source>
        <dbReference type="SAM" id="Phobius"/>
    </source>
</evidence>
<feature type="compositionally biased region" description="Pro residues" evidence="1">
    <location>
        <begin position="76"/>
        <end position="90"/>
    </location>
</feature>
<feature type="transmembrane region" description="Helical" evidence="2">
    <location>
        <begin position="37"/>
        <end position="59"/>
    </location>
</feature>
<feature type="compositionally biased region" description="Low complexity" evidence="1">
    <location>
        <begin position="104"/>
        <end position="114"/>
    </location>
</feature>
<dbReference type="RefSeq" id="WP_196929011.1">
    <property type="nucleotide sequence ID" value="NZ_JADOTX010000001.1"/>
</dbReference>
<proteinExistence type="predicted"/>
<protein>
    <recommendedName>
        <fullName evidence="5">Serine/threonine protein kinase</fullName>
    </recommendedName>
</protein>
<evidence type="ECO:0000256" key="1">
    <source>
        <dbReference type="SAM" id="MobiDB-lite"/>
    </source>
</evidence>
<keyword evidence="4" id="KW-1185">Reference proteome</keyword>